<name>A0ABD2AUK4_VESSQ</name>
<dbReference type="Proteomes" id="UP001607302">
    <property type="component" value="Unassembled WGS sequence"/>
</dbReference>
<comment type="caution">
    <text evidence="2">The sequence shown here is derived from an EMBL/GenBank/DDBJ whole genome shotgun (WGS) entry which is preliminary data.</text>
</comment>
<evidence type="ECO:0000313" key="3">
    <source>
        <dbReference type="Proteomes" id="UP001607302"/>
    </source>
</evidence>
<evidence type="ECO:0000256" key="1">
    <source>
        <dbReference type="SAM" id="MobiDB-lite"/>
    </source>
</evidence>
<evidence type="ECO:0000313" key="2">
    <source>
        <dbReference type="EMBL" id="KAL2724307.1"/>
    </source>
</evidence>
<dbReference type="EMBL" id="JAUDFV010000139">
    <property type="protein sequence ID" value="KAL2724307.1"/>
    <property type="molecule type" value="Genomic_DNA"/>
</dbReference>
<accession>A0ABD2AUK4</accession>
<feature type="compositionally biased region" description="Polar residues" evidence="1">
    <location>
        <begin position="87"/>
        <end position="96"/>
    </location>
</feature>
<sequence length="147" mass="16872">EKVKSHKSNFNLNAKAVGRHRSTVPRGNLKWYRESNSWHRRWKHNRTVSVCQTLSNFDRAEIGGPNGSCLSNGSPNRWESTGLLEVQENSPGTNSSDEIDPFDSSPYRIIKNDVLRFVTKTHAVIAIEIIYLLVPPNLRRLRRSVYK</sequence>
<reference evidence="2 3" key="1">
    <citation type="journal article" date="2024" name="Ann. Entomol. Soc. Am.">
        <title>Genomic analyses of the southern and eastern yellowjacket wasps (Hymenoptera: Vespidae) reveal evolutionary signatures of social life.</title>
        <authorList>
            <person name="Catto M.A."/>
            <person name="Caine P.B."/>
            <person name="Orr S.E."/>
            <person name="Hunt B.G."/>
            <person name="Goodisman M.A.D."/>
        </authorList>
    </citation>
    <scope>NUCLEOTIDE SEQUENCE [LARGE SCALE GENOMIC DNA]</scope>
    <source>
        <strain evidence="2">233</strain>
        <tissue evidence="2">Head and thorax</tissue>
    </source>
</reference>
<feature type="region of interest" description="Disordered" evidence="1">
    <location>
        <begin position="80"/>
        <end position="100"/>
    </location>
</feature>
<dbReference type="AlphaFoldDB" id="A0ABD2AUK4"/>
<feature type="non-terminal residue" evidence="2">
    <location>
        <position position="1"/>
    </location>
</feature>
<keyword evidence="3" id="KW-1185">Reference proteome</keyword>
<gene>
    <name evidence="2" type="ORF">V1478_008820</name>
</gene>
<proteinExistence type="predicted"/>
<protein>
    <submittedName>
        <fullName evidence="2">Uncharacterized protein</fullName>
    </submittedName>
</protein>
<organism evidence="2 3">
    <name type="scientific">Vespula squamosa</name>
    <name type="common">Southern yellow jacket</name>
    <name type="synonym">Wasp</name>
    <dbReference type="NCBI Taxonomy" id="30214"/>
    <lineage>
        <taxon>Eukaryota</taxon>
        <taxon>Metazoa</taxon>
        <taxon>Ecdysozoa</taxon>
        <taxon>Arthropoda</taxon>
        <taxon>Hexapoda</taxon>
        <taxon>Insecta</taxon>
        <taxon>Pterygota</taxon>
        <taxon>Neoptera</taxon>
        <taxon>Endopterygota</taxon>
        <taxon>Hymenoptera</taxon>
        <taxon>Apocrita</taxon>
        <taxon>Aculeata</taxon>
        <taxon>Vespoidea</taxon>
        <taxon>Vespidae</taxon>
        <taxon>Vespinae</taxon>
        <taxon>Vespula</taxon>
    </lineage>
</organism>